<evidence type="ECO:0000313" key="2">
    <source>
        <dbReference type="EMBL" id="ALI98550.1"/>
    </source>
</evidence>
<feature type="domain" description="YgjP-like metallopeptidase" evidence="1">
    <location>
        <begin position="34"/>
        <end position="244"/>
    </location>
</feature>
<keyword evidence="3" id="KW-1185">Reference proteome</keyword>
<evidence type="ECO:0000259" key="1">
    <source>
        <dbReference type="Pfam" id="PF01863"/>
    </source>
</evidence>
<dbReference type="Pfam" id="PF01863">
    <property type="entry name" value="YgjP-like"/>
    <property type="match status" value="1"/>
</dbReference>
<dbReference type="PATRIC" id="fig|512763.3.peg.1259"/>
<protein>
    <recommendedName>
        <fullName evidence="1">YgjP-like metallopeptidase domain-containing protein</fullName>
    </recommendedName>
</protein>
<sequence>MERKKSTPALTKGILEKEIDTIGLVQFVPSATAKYVRISIKPGKGVRVTLPKRATLAQAEAFVQEKAAWIRKHLSSQQQEQTKKTLFSPDVEFKTRFHQLLLLPHALPQCKSRIKDGILYVWYPEQVTWEHPDIQDYIKTAVEYTLRLEAKRYLPQRVAYFAQQFGFSYQQVTIKNAKTRWGSCSYTNNINLNLHLMRLPEHLCDYVILHELAHTVEKNHGPKFWALLDKISGDARGLDKQMKAYRLQVY</sequence>
<dbReference type="InterPro" id="IPR002725">
    <property type="entry name" value="YgjP-like_metallopeptidase"/>
</dbReference>
<name>A0A0P0CH88_9BACT</name>
<dbReference type="OrthoDB" id="9811177at2"/>
<dbReference type="Gene3D" id="3.30.2010.10">
    <property type="entry name" value="Metalloproteases ('zincins'), catalytic domain"/>
    <property type="match status" value="1"/>
</dbReference>
<dbReference type="PANTHER" id="PTHR30399:SF1">
    <property type="entry name" value="UTP PYROPHOSPHATASE"/>
    <property type="match status" value="1"/>
</dbReference>
<accession>A0A0P0CH88</accession>
<dbReference type="EMBL" id="CP012643">
    <property type="protein sequence ID" value="ALI98550.1"/>
    <property type="molecule type" value="Genomic_DNA"/>
</dbReference>
<dbReference type="RefSeq" id="WP_071885385.1">
    <property type="nucleotide sequence ID" value="NZ_CP012643.1"/>
</dbReference>
<dbReference type="InterPro" id="IPR053136">
    <property type="entry name" value="UTP_pyrophosphatase-like"/>
</dbReference>
<dbReference type="PANTHER" id="PTHR30399">
    <property type="entry name" value="UNCHARACTERIZED PROTEIN YGJP"/>
    <property type="match status" value="1"/>
</dbReference>
<proteinExistence type="predicted"/>
<dbReference type="CDD" id="cd07344">
    <property type="entry name" value="M48_yhfN_like"/>
    <property type="match status" value="1"/>
</dbReference>
<evidence type="ECO:0000313" key="3">
    <source>
        <dbReference type="Proteomes" id="UP000061382"/>
    </source>
</evidence>
<reference evidence="2 3" key="1">
    <citation type="submission" date="2015-08" db="EMBL/GenBank/DDBJ databases">
        <title>Complete genome sequence of Rufibacter tibetensis strain 1351t, a radiation-resistant bacterium from tibet plateau.</title>
        <authorList>
            <person name="Dai J."/>
        </authorList>
    </citation>
    <scope>NUCLEOTIDE SEQUENCE [LARGE SCALE GENOMIC DNA]</scope>
    <source>
        <strain evidence="2 3">1351</strain>
    </source>
</reference>
<gene>
    <name evidence="2" type="ORF">DC20_05675</name>
</gene>
<organism evidence="2 3">
    <name type="scientific">Rufibacter tibetensis</name>
    <dbReference type="NCBI Taxonomy" id="512763"/>
    <lineage>
        <taxon>Bacteria</taxon>
        <taxon>Pseudomonadati</taxon>
        <taxon>Bacteroidota</taxon>
        <taxon>Cytophagia</taxon>
        <taxon>Cytophagales</taxon>
        <taxon>Hymenobacteraceae</taxon>
        <taxon>Rufibacter</taxon>
    </lineage>
</organism>
<dbReference type="KEGG" id="rti:DC20_05675"/>
<dbReference type="AlphaFoldDB" id="A0A0P0CH88"/>
<dbReference type="Proteomes" id="UP000061382">
    <property type="component" value="Chromosome"/>
</dbReference>